<gene>
    <name evidence="3" type="ORF">GCM10019016_111060</name>
</gene>
<feature type="region of interest" description="Disordered" evidence="1">
    <location>
        <begin position="55"/>
        <end position="140"/>
    </location>
</feature>
<organism evidence="3 4">
    <name type="scientific">Streptomyces prasinosporus</name>
    <dbReference type="NCBI Taxonomy" id="68256"/>
    <lineage>
        <taxon>Bacteria</taxon>
        <taxon>Bacillati</taxon>
        <taxon>Actinomycetota</taxon>
        <taxon>Actinomycetes</taxon>
        <taxon>Kitasatosporales</taxon>
        <taxon>Streptomycetaceae</taxon>
        <taxon>Streptomyces</taxon>
        <taxon>Streptomyces albogriseolus group</taxon>
    </lineage>
</organism>
<name>A0ABP6UB98_9ACTN</name>
<proteinExistence type="predicted"/>
<reference evidence="4" key="1">
    <citation type="journal article" date="2019" name="Int. J. Syst. Evol. Microbiol.">
        <title>The Global Catalogue of Microorganisms (GCM) 10K type strain sequencing project: providing services to taxonomists for standard genome sequencing and annotation.</title>
        <authorList>
            <consortium name="The Broad Institute Genomics Platform"/>
            <consortium name="The Broad Institute Genome Sequencing Center for Infectious Disease"/>
            <person name="Wu L."/>
            <person name="Ma J."/>
        </authorList>
    </citation>
    <scope>NUCLEOTIDE SEQUENCE [LARGE SCALE GENOMIC DNA]</scope>
    <source>
        <strain evidence="4">JCM 4816</strain>
    </source>
</reference>
<keyword evidence="2" id="KW-0472">Membrane</keyword>
<keyword evidence="2" id="KW-0812">Transmembrane</keyword>
<protein>
    <recommendedName>
        <fullName evidence="5">Translation initiation factor IF-2</fullName>
    </recommendedName>
</protein>
<evidence type="ECO:0008006" key="5">
    <source>
        <dbReference type="Google" id="ProtNLM"/>
    </source>
</evidence>
<keyword evidence="2" id="KW-1133">Transmembrane helix</keyword>
<dbReference type="EMBL" id="BAAAXF010000080">
    <property type="protein sequence ID" value="GAA3503993.1"/>
    <property type="molecule type" value="Genomic_DNA"/>
</dbReference>
<evidence type="ECO:0000313" key="3">
    <source>
        <dbReference type="EMBL" id="GAA3503993.1"/>
    </source>
</evidence>
<comment type="caution">
    <text evidence="3">The sequence shown here is derived from an EMBL/GenBank/DDBJ whole genome shotgun (WGS) entry which is preliminary data.</text>
</comment>
<evidence type="ECO:0000256" key="2">
    <source>
        <dbReference type="SAM" id="Phobius"/>
    </source>
</evidence>
<keyword evidence="4" id="KW-1185">Reference proteome</keyword>
<accession>A0ABP6UB98</accession>
<sequence>MPRPTRPGGRTPPPDPVFVDESGRRVRLYRRIGLAVGLACAGYAVVMVATLLSGNSDAPWMPVPGQQERPAGKVETSPRPEETGAAPGSGTGLSPGGTPTTGVPRRRPRPAPPAPRRAGTAARRTSRGTARRPDAGGPRP</sequence>
<feature type="transmembrane region" description="Helical" evidence="2">
    <location>
        <begin position="32"/>
        <end position="52"/>
    </location>
</feature>
<evidence type="ECO:0000256" key="1">
    <source>
        <dbReference type="SAM" id="MobiDB-lite"/>
    </source>
</evidence>
<feature type="compositionally biased region" description="Basic and acidic residues" evidence="1">
    <location>
        <begin position="70"/>
        <end position="82"/>
    </location>
</feature>
<dbReference type="Proteomes" id="UP001501455">
    <property type="component" value="Unassembled WGS sequence"/>
</dbReference>
<evidence type="ECO:0000313" key="4">
    <source>
        <dbReference type="Proteomes" id="UP001501455"/>
    </source>
</evidence>